<dbReference type="PhylomeDB" id="Q8ERY6"/>
<sequence length="267" mass="30783">MHYKLYLKSRTSFSTRIRRGEQVMRFLKFLFAMVLIAFGILLVLNNVGLYDIKISNAWGYMYPLFFIVYGLVSLWKYLRKKGGGWMFSSFLIIFGTLLLLDRFQYISFGFWDVFQLWPLFIVYLGVSIINTRQGGWNQYLGGATYTKGSSHFSIGDYQQKQEWNLEPLNLRNLAGDFYLDLTKAYIPDKTTPIAIRSLAGDVTVLLPEHIDFRVDAAINAGEIIVLNDIADGINRNISYESENYPNASKKVDLFIRLKAGSIRVERI</sequence>
<dbReference type="KEGG" id="oih:OB1160"/>
<feature type="domain" description="LiaF transmembrane" evidence="3">
    <location>
        <begin position="30"/>
        <end position="134"/>
    </location>
</feature>
<keyword evidence="1" id="KW-1133">Transmembrane helix</keyword>
<evidence type="ECO:0000313" key="5">
    <source>
        <dbReference type="Proteomes" id="UP000000822"/>
    </source>
</evidence>
<dbReference type="GO" id="GO:0016020">
    <property type="term" value="C:membrane"/>
    <property type="evidence" value="ECO:0007669"/>
    <property type="project" value="InterPro"/>
</dbReference>
<dbReference type="InterPro" id="IPR054331">
    <property type="entry name" value="LiaF_TM"/>
</dbReference>
<evidence type="ECO:0000313" key="4">
    <source>
        <dbReference type="EMBL" id="BAC13116.1"/>
    </source>
</evidence>
<dbReference type="PIRSF" id="PIRSF031509">
    <property type="entry name" value="Cell_wall_LiaF/YvqF"/>
    <property type="match status" value="1"/>
</dbReference>
<dbReference type="AlphaFoldDB" id="Q8ERY6"/>
<dbReference type="Proteomes" id="UP000000822">
    <property type="component" value="Chromosome"/>
</dbReference>
<feature type="transmembrane region" description="Helical" evidence="1">
    <location>
        <begin position="106"/>
        <end position="126"/>
    </location>
</feature>
<dbReference type="InterPro" id="IPR047793">
    <property type="entry name" value="LiaF_C"/>
</dbReference>
<dbReference type="InterPro" id="IPR016975">
    <property type="entry name" value="Cell_wall_LiaF"/>
</dbReference>
<reference evidence="4 5" key="1">
    <citation type="journal article" date="2001" name="FEMS Microbiol. Lett.">
        <title>Oceanobacillus iheyensis gen. nov., sp. nov., a deep-sea extremely halotolerant and alkaliphilic species isolated from a depth of 1050 m on the Iheya Ridge.</title>
        <authorList>
            <person name="Lu J."/>
            <person name="Nogi Y."/>
            <person name="Takami H."/>
        </authorList>
    </citation>
    <scope>NUCLEOTIDE SEQUENCE [LARGE SCALE GENOMIC DNA]</scope>
    <source>
        <strain evidence="5">DSM 14371 / CIP 107618 / JCM 11309 / KCTC 3954 / HTE831</strain>
    </source>
</reference>
<feature type="transmembrane region" description="Helical" evidence="1">
    <location>
        <begin position="57"/>
        <end position="75"/>
    </location>
</feature>
<feature type="transmembrane region" description="Helical" evidence="1">
    <location>
        <begin position="82"/>
        <end position="100"/>
    </location>
</feature>
<keyword evidence="1" id="KW-0472">Membrane</keyword>
<evidence type="ECO:0000259" key="3">
    <source>
        <dbReference type="Pfam" id="PF22570"/>
    </source>
</evidence>
<dbReference type="EMBL" id="BA000028">
    <property type="protein sequence ID" value="BAC13116.1"/>
    <property type="molecule type" value="Genomic_DNA"/>
</dbReference>
<dbReference type="NCBIfam" id="NF040535">
    <property type="entry name" value="LiaF_C_term"/>
    <property type="match status" value="1"/>
</dbReference>
<keyword evidence="1" id="KW-0812">Transmembrane</keyword>
<accession>Q8ERY6</accession>
<dbReference type="Pfam" id="PF09922">
    <property type="entry name" value="LiaF-like_C"/>
    <property type="match status" value="1"/>
</dbReference>
<dbReference type="InterPro" id="IPR024425">
    <property type="entry name" value="LiaF-like_C"/>
</dbReference>
<name>Q8ERY6_OCEIH</name>
<evidence type="ECO:0000259" key="2">
    <source>
        <dbReference type="Pfam" id="PF09922"/>
    </source>
</evidence>
<protein>
    <submittedName>
        <fullName evidence="4">Hypothetical conserved protein</fullName>
    </submittedName>
</protein>
<feature type="transmembrane region" description="Helical" evidence="1">
    <location>
        <begin position="26"/>
        <end position="45"/>
    </location>
</feature>
<reference evidence="4 5" key="2">
    <citation type="journal article" date="2002" name="Nucleic Acids Res.">
        <title>Genome sequence of Oceanobacillus iheyensis isolated from the Iheya Ridge and its unexpected adaptive capabilities to extreme environments.</title>
        <authorList>
            <person name="Takami H."/>
            <person name="Takaki Y."/>
            <person name="Uchiyama I."/>
        </authorList>
    </citation>
    <scope>NUCLEOTIDE SEQUENCE [LARGE SCALE GENOMIC DNA]</scope>
    <source>
        <strain evidence="5">DSM 14371 / CIP 107618 / JCM 11309 / KCTC 3954 / HTE831</strain>
    </source>
</reference>
<dbReference type="STRING" id="221109.gene:10733399"/>
<organism evidence="4 5">
    <name type="scientific">Oceanobacillus iheyensis (strain DSM 14371 / CIP 107618 / JCM 11309 / KCTC 3954 / HTE831)</name>
    <dbReference type="NCBI Taxonomy" id="221109"/>
    <lineage>
        <taxon>Bacteria</taxon>
        <taxon>Bacillati</taxon>
        <taxon>Bacillota</taxon>
        <taxon>Bacilli</taxon>
        <taxon>Bacillales</taxon>
        <taxon>Bacillaceae</taxon>
        <taxon>Oceanobacillus</taxon>
    </lineage>
</organism>
<proteinExistence type="predicted"/>
<evidence type="ECO:0000256" key="1">
    <source>
        <dbReference type="SAM" id="Phobius"/>
    </source>
</evidence>
<dbReference type="eggNOG" id="COG4758">
    <property type="taxonomic scope" value="Bacteria"/>
</dbReference>
<dbReference type="Pfam" id="PF22570">
    <property type="entry name" value="LiaF-TM"/>
    <property type="match status" value="1"/>
</dbReference>
<gene>
    <name evidence="4" type="ordered locus">OB1160</name>
</gene>
<feature type="domain" description="Cell wall-active antibiotics response LiaF-like C-terminal" evidence="2">
    <location>
        <begin position="154"/>
        <end position="264"/>
    </location>
</feature>
<keyword evidence="5" id="KW-1185">Reference proteome</keyword>
<dbReference type="HOGENOM" id="CLU_074089_0_0_9"/>